<comment type="caution">
    <text evidence="1">The sequence shown here is derived from an EMBL/GenBank/DDBJ whole genome shotgun (WGS) entry which is preliminary data.</text>
</comment>
<dbReference type="AlphaFoldDB" id="A0A4Z2EC08"/>
<evidence type="ECO:0000313" key="2">
    <source>
        <dbReference type="Proteomes" id="UP000314294"/>
    </source>
</evidence>
<keyword evidence="2" id="KW-1185">Reference proteome</keyword>
<accession>A0A4Z2EC08</accession>
<dbReference type="EMBL" id="SRLO01010956">
    <property type="protein sequence ID" value="TNN26110.1"/>
    <property type="molecule type" value="Genomic_DNA"/>
</dbReference>
<sequence>MKDPDEEVRHGIDKGNVIDNQYDAHVHHFHRGATISISCCGDGDVGTAAMRLTFAEVTDGVTKSRGHDWATPGR</sequence>
<organism evidence="1 2">
    <name type="scientific">Liparis tanakae</name>
    <name type="common">Tanaka's snailfish</name>
    <dbReference type="NCBI Taxonomy" id="230148"/>
    <lineage>
        <taxon>Eukaryota</taxon>
        <taxon>Metazoa</taxon>
        <taxon>Chordata</taxon>
        <taxon>Craniata</taxon>
        <taxon>Vertebrata</taxon>
        <taxon>Euteleostomi</taxon>
        <taxon>Actinopterygii</taxon>
        <taxon>Neopterygii</taxon>
        <taxon>Teleostei</taxon>
        <taxon>Neoteleostei</taxon>
        <taxon>Acanthomorphata</taxon>
        <taxon>Eupercaria</taxon>
        <taxon>Perciformes</taxon>
        <taxon>Cottioidei</taxon>
        <taxon>Cottales</taxon>
        <taxon>Liparidae</taxon>
        <taxon>Liparis</taxon>
    </lineage>
</organism>
<name>A0A4Z2EC08_9TELE</name>
<proteinExistence type="predicted"/>
<reference evidence="1 2" key="1">
    <citation type="submission" date="2019-03" db="EMBL/GenBank/DDBJ databases">
        <title>First draft genome of Liparis tanakae, snailfish: a comprehensive survey of snailfish specific genes.</title>
        <authorList>
            <person name="Kim W."/>
            <person name="Song I."/>
            <person name="Jeong J.-H."/>
            <person name="Kim D."/>
            <person name="Kim S."/>
            <person name="Ryu S."/>
            <person name="Song J.Y."/>
            <person name="Lee S.K."/>
        </authorList>
    </citation>
    <scope>NUCLEOTIDE SEQUENCE [LARGE SCALE GENOMIC DNA]</scope>
    <source>
        <tissue evidence="1">Muscle</tissue>
    </source>
</reference>
<dbReference type="Proteomes" id="UP000314294">
    <property type="component" value="Unassembled WGS sequence"/>
</dbReference>
<gene>
    <name evidence="1" type="ORF">EYF80_063753</name>
</gene>
<protein>
    <submittedName>
        <fullName evidence="1">Uncharacterized protein</fullName>
    </submittedName>
</protein>
<evidence type="ECO:0000313" key="1">
    <source>
        <dbReference type="EMBL" id="TNN26110.1"/>
    </source>
</evidence>